<gene>
    <name evidence="2" type="ORF">VNI00_011177</name>
</gene>
<reference evidence="2 3" key="1">
    <citation type="submission" date="2024-01" db="EMBL/GenBank/DDBJ databases">
        <title>A draft genome for a cacao thread blight-causing isolate of Paramarasmius palmivorus.</title>
        <authorList>
            <person name="Baruah I.K."/>
            <person name="Bukari Y."/>
            <person name="Amoako-Attah I."/>
            <person name="Meinhardt L.W."/>
            <person name="Bailey B.A."/>
            <person name="Cohen S.P."/>
        </authorList>
    </citation>
    <scope>NUCLEOTIDE SEQUENCE [LARGE SCALE GENOMIC DNA]</scope>
    <source>
        <strain evidence="2 3">GH-12</strain>
    </source>
</reference>
<dbReference type="InterPro" id="IPR000994">
    <property type="entry name" value="Pept_M24"/>
</dbReference>
<dbReference type="Pfam" id="PF00557">
    <property type="entry name" value="Peptidase_M24"/>
    <property type="match status" value="1"/>
</dbReference>
<dbReference type="InterPro" id="IPR036005">
    <property type="entry name" value="Creatinase/aminopeptidase-like"/>
</dbReference>
<evidence type="ECO:0000313" key="3">
    <source>
        <dbReference type="Proteomes" id="UP001383192"/>
    </source>
</evidence>
<keyword evidence="3" id="KW-1185">Reference proteome</keyword>
<dbReference type="SUPFAM" id="SSF55920">
    <property type="entry name" value="Creatinase/aminopeptidase"/>
    <property type="match status" value="1"/>
</dbReference>
<dbReference type="Gene3D" id="3.90.230.10">
    <property type="entry name" value="Creatinase/methionine aminopeptidase superfamily"/>
    <property type="match status" value="1"/>
</dbReference>
<dbReference type="GO" id="GO:0070006">
    <property type="term" value="F:metalloaminopeptidase activity"/>
    <property type="evidence" value="ECO:0007669"/>
    <property type="project" value="TreeGrafter"/>
</dbReference>
<sequence length="276" mass="30930">MTFATSICRSFYLTDKIRTRLSLPRTLVFSNRKPRLVSTSQAHSSTVYDENSDADCFGTYSVILPEEPYVFGVSHIKPREVPEWIQRPSYAMKRKTTRQGLTREAKVALGGEEEEKLRASSRLARDVRRFCRVSGQGVAGVTTNQIDAAIHEYICSHGAYPSPLLYQGFPKSCCTSVNNVIRTCRPLEDGDLVNIDITVHLNGYHGDTSQTWFVGDVDRPGQLLWEITNKALYAGIQACGPGKPFKGIGKAIHNLVKEPYKGIRLLHIPAIQWAWD</sequence>
<organism evidence="2 3">
    <name type="scientific">Paramarasmius palmivorus</name>
    <dbReference type="NCBI Taxonomy" id="297713"/>
    <lineage>
        <taxon>Eukaryota</taxon>
        <taxon>Fungi</taxon>
        <taxon>Dikarya</taxon>
        <taxon>Basidiomycota</taxon>
        <taxon>Agaricomycotina</taxon>
        <taxon>Agaricomycetes</taxon>
        <taxon>Agaricomycetidae</taxon>
        <taxon>Agaricales</taxon>
        <taxon>Marasmiineae</taxon>
        <taxon>Marasmiaceae</taxon>
        <taxon>Paramarasmius</taxon>
    </lineage>
</organism>
<evidence type="ECO:0000259" key="1">
    <source>
        <dbReference type="Pfam" id="PF00557"/>
    </source>
</evidence>
<name>A0AAW0CI19_9AGAR</name>
<dbReference type="PANTHER" id="PTHR43330:SF8">
    <property type="entry name" value="METHIONINE AMINOPEPTIDASE 1D, MITOCHONDRIAL"/>
    <property type="match status" value="1"/>
</dbReference>
<protein>
    <recommendedName>
        <fullName evidence="1">Peptidase M24 domain-containing protein</fullName>
    </recommendedName>
</protein>
<evidence type="ECO:0000313" key="2">
    <source>
        <dbReference type="EMBL" id="KAK7037426.1"/>
    </source>
</evidence>
<feature type="domain" description="Peptidase M24" evidence="1">
    <location>
        <begin position="116"/>
        <end position="260"/>
    </location>
</feature>
<dbReference type="Proteomes" id="UP001383192">
    <property type="component" value="Unassembled WGS sequence"/>
</dbReference>
<dbReference type="AlphaFoldDB" id="A0AAW0CI19"/>
<comment type="caution">
    <text evidence="2">The sequence shown here is derived from an EMBL/GenBank/DDBJ whole genome shotgun (WGS) entry which is preliminary data.</text>
</comment>
<proteinExistence type="predicted"/>
<dbReference type="EMBL" id="JAYKXP010000047">
    <property type="protein sequence ID" value="KAK7037426.1"/>
    <property type="molecule type" value="Genomic_DNA"/>
</dbReference>
<accession>A0AAW0CI19</accession>
<dbReference type="PANTHER" id="PTHR43330">
    <property type="entry name" value="METHIONINE AMINOPEPTIDASE"/>
    <property type="match status" value="1"/>
</dbReference>